<keyword evidence="8 9" id="KW-0411">Iron-sulfur</keyword>
<dbReference type="FunFam" id="3.30.300.130:FF:000016">
    <property type="entry name" value="Iron-sulfur cluster carrier protein"/>
    <property type="match status" value="1"/>
</dbReference>
<evidence type="ECO:0000313" key="11">
    <source>
        <dbReference type="EMBL" id="EKO14584.1"/>
    </source>
</evidence>
<evidence type="ECO:0000256" key="4">
    <source>
        <dbReference type="ARBA" id="ARBA00022741"/>
    </source>
</evidence>
<comment type="similarity">
    <text evidence="9">Belongs to the Mrp/NBP35 ATP-binding proteins family.</text>
</comment>
<dbReference type="InterPro" id="IPR044304">
    <property type="entry name" value="NUBPL-like"/>
</dbReference>
<evidence type="ECO:0000256" key="2">
    <source>
        <dbReference type="ARBA" id="ARBA00008205"/>
    </source>
</evidence>
<dbReference type="SUPFAM" id="SSF52540">
    <property type="entry name" value="P-loop containing nucleoside triphosphate hydrolases"/>
    <property type="match status" value="1"/>
</dbReference>
<evidence type="ECO:0000256" key="1">
    <source>
        <dbReference type="ARBA" id="ARBA00007352"/>
    </source>
</evidence>
<keyword evidence="3 9" id="KW-0479">Metal-binding</keyword>
<keyword evidence="4 9" id="KW-0547">Nucleotide-binding</keyword>
<keyword evidence="5 9" id="KW-0378">Hydrolase</keyword>
<comment type="caution">
    <text evidence="11">The sequence shown here is derived from an EMBL/GenBank/DDBJ whole genome shotgun (WGS) entry which is preliminary data.</text>
</comment>
<accession>A0A0E2B0C5</accession>
<dbReference type="PANTHER" id="PTHR42961">
    <property type="entry name" value="IRON-SULFUR PROTEIN NUBPL"/>
    <property type="match status" value="1"/>
</dbReference>
<keyword evidence="7 9" id="KW-0408">Iron</keyword>
<dbReference type="GO" id="GO:0016887">
    <property type="term" value="F:ATP hydrolysis activity"/>
    <property type="evidence" value="ECO:0007669"/>
    <property type="project" value="UniProtKB-UniRule"/>
</dbReference>
<dbReference type="Proteomes" id="UP000006253">
    <property type="component" value="Unassembled WGS sequence"/>
</dbReference>
<name>A0A0E2B0C5_9LEPT</name>
<comment type="similarity">
    <text evidence="1">In the N-terminal section; belongs to the MIP18 family.</text>
</comment>
<dbReference type="GO" id="GO:0051539">
    <property type="term" value="F:4 iron, 4 sulfur cluster binding"/>
    <property type="evidence" value="ECO:0007669"/>
    <property type="project" value="TreeGrafter"/>
</dbReference>
<dbReference type="PANTHER" id="PTHR42961:SF2">
    <property type="entry name" value="IRON-SULFUR PROTEIN NUBPL"/>
    <property type="match status" value="1"/>
</dbReference>
<evidence type="ECO:0000256" key="8">
    <source>
        <dbReference type="ARBA" id="ARBA00023014"/>
    </source>
</evidence>
<dbReference type="Pfam" id="PF01883">
    <property type="entry name" value="FeS_assembly_P"/>
    <property type="match status" value="1"/>
</dbReference>
<dbReference type="Gene3D" id="3.30.300.130">
    <property type="entry name" value="Fe-S cluster assembly (FSCA)"/>
    <property type="match status" value="1"/>
</dbReference>
<dbReference type="InterPro" id="IPR034904">
    <property type="entry name" value="FSCA_dom_sf"/>
</dbReference>
<evidence type="ECO:0000256" key="9">
    <source>
        <dbReference type="HAMAP-Rule" id="MF_02040"/>
    </source>
</evidence>
<dbReference type="Pfam" id="PF10609">
    <property type="entry name" value="ParA"/>
    <property type="match status" value="1"/>
</dbReference>
<dbReference type="GO" id="GO:0005524">
    <property type="term" value="F:ATP binding"/>
    <property type="evidence" value="ECO:0007669"/>
    <property type="project" value="UniProtKB-UniRule"/>
</dbReference>
<evidence type="ECO:0000256" key="6">
    <source>
        <dbReference type="ARBA" id="ARBA00022840"/>
    </source>
</evidence>
<keyword evidence="6 9" id="KW-0067">ATP-binding</keyword>
<sequence>MATIETIKIQRELTKIKHPELKKDIVSLGMIGSLDIQEGETNILLKTPNQDRRIQIGLEAQIRQTLTKLEGVGKVKIKFEVDPKLVLDDSNKIPGVKNVIAIGSGKGGVGKSTVTVNIATMAASLGYKVGILDADIYGPSIGKMFGINGRVALKAEEDKIYPLEKDGLKLISFSFLIDEKQPVVWRGPMLGKAVEQFLYDIVWDELDYLFIDLPPGTGDVQLSLAQLIDLNGAVIVTTPQSVALLDATRASAMFSQVKVPILGIVENMSEFICPKCGHASAIFSKGGGHKLAESSETSFLGGIPLTMEIMNAGEDGKPAILKDKNGPVYQAYKIIFDKLNEEIKKWE</sequence>
<dbReference type="GO" id="GO:0140663">
    <property type="term" value="F:ATP-dependent FeS chaperone activity"/>
    <property type="evidence" value="ECO:0007669"/>
    <property type="project" value="InterPro"/>
</dbReference>
<comment type="similarity">
    <text evidence="2">In the C-terminal section; belongs to the Mrp/NBP35 ATP-binding proteins family.</text>
</comment>
<feature type="binding site" evidence="9">
    <location>
        <begin position="105"/>
        <end position="112"/>
    </location>
    <ligand>
        <name>ATP</name>
        <dbReference type="ChEBI" id="CHEBI:30616"/>
    </ligand>
</feature>
<proteinExistence type="inferred from homology"/>
<evidence type="ECO:0000313" key="12">
    <source>
        <dbReference type="Proteomes" id="UP000006253"/>
    </source>
</evidence>
<comment type="function">
    <text evidence="9">Binds and transfers iron-sulfur (Fe-S) clusters to target apoproteins. Can hydrolyze ATP.</text>
</comment>
<dbReference type="CDD" id="cd02037">
    <property type="entry name" value="Mrp_NBP35"/>
    <property type="match status" value="1"/>
</dbReference>
<dbReference type="GO" id="GO:0016226">
    <property type="term" value="P:iron-sulfur cluster assembly"/>
    <property type="evidence" value="ECO:0007669"/>
    <property type="project" value="InterPro"/>
</dbReference>
<reference evidence="11 12" key="1">
    <citation type="submission" date="2012-10" db="EMBL/GenBank/DDBJ databases">
        <authorList>
            <person name="Harkins D.M."/>
            <person name="Durkin A.S."/>
            <person name="Brinkac L.M."/>
            <person name="Selengut J.D."/>
            <person name="Sanka R."/>
            <person name="DePew J."/>
            <person name="Purushe J."/>
            <person name="Peacock S.J."/>
            <person name="Thaipadungpanit J."/>
            <person name="Wuthiekanun V.W."/>
            <person name="Day N.P."/>
            <person name="Vinetz J.M."/>
            <person name="Sutton G.G."/>
            <person name="Nelson W.C."/>
            <person name="Fouts D.E."/>
        </authorList>
    </citation>
    <scope>NUCLEOTIDE SEQUENCE [LARGE SCALE GENOMIC DNA]</scope>
    <source>
        <strain evidence="11 12">H1</strain>
    </source>
</reference>
<dbReference type="SUPFAM" id="SSF117916">
    <property type="entry name" value="Fe-S cluster assembly (FSCA) domain-like"/>
    <property type="match status" value="1"/>
</dbReference>
<dbReference type="HAMAP" id="MF_02040">
    <property type="entry name" value="Mrp_NBP35"/>
    <property type="match status" value="1"/>
</dbReference>
<protein>
    <recommendedName>
        <fullName evidence="9">Iron-sulfur cluster carrier protein</fullName>
    </recommendedName>
</protein>
<evidence type="ECO:0000259" key="10">
    <source>
        <dbReference type="Pfam" id="PF01883"/>
    </source>
</evidence>
<dbReference type="InterPro" id="IPR019591">
    <property type="entry name" value="Mrp/NBP35_ATP-bd"/>
</dbReference>
<evidence type="ECO:0000256" key="5">
    <source>
        <dbReference type="ARBA" id="ARBA00022801"/>
    </source>
</evidence>
<dbReference type="GO" id="GO:0046872">
    <property type="term" value="F:metal ion binding"/>
    <property type="evidence" value="ECO:0007669"/>
    <property type="project" value="UniProtKB-KW"/>
</dbReference>
<dbReference type="Gene3D" id="3.40.50.300">
    <property type="entry name" value="P-loop containing nucleotide triphosphate hydrolases"/>
    <property type="match status" value="1"/>
</dbReference>
<dbReference type="AlphaFoldDB" id="A0A0E2B0C5"/>
<evidence type="ECO:0000256" key="3">
    <source>
        <dbReference type="ARBA" id="ARBA00022723"/>
    </source>
</evidence>
<feature type="domain" description="MIP18 family-like" evidence="10">
    <location>
        <begin position="9"/>
        <end position="76"/>
    </location>
</feature>
<dbReference type="InterPro" id="IPR027417">
    <property type="entry name" value="P-loop_NTPase"/>
</dbReference>
<gene>
    <name evidence="11" type="ORF">LEP1GSC081_1837</name>
</gene>
<dbReference type="FunFam" id="3.40.50.300:FF:000304">
    <property type="entry name" value="Iron-sulfur cluster carrier protein"/>
    <property type="match status" value="1"/>
</dbReference>
<dbReference type="RefSeq" id="WP_004766026.1">
    <property type="nucleotide sequence ID" value="NZ_AHMY02000051.1"/>
</dbReference>
<dbReference type="InterPro" id="IPR033756">
    <property type="entry name" value="YlxH/NBP35"/>
</dbReference>
<dbReference type="EMBL" id="AHMY02000051">
    <property type="protein sequence ID" value="EKO14584.1"/>
    <property type="molecule type" value="Genomic_DNA"/>
</dbReference>
<organism evidence="11 12">
    <name type="scientific">Leptospira kirschneri str. H1</name>
    <dbReference type="NCBI Taxonomy" id="1049966"/>
    <lineage>
        <taxon>Bacteria</taxon>
        <taxon>Pseudomonadati</taxon>
        <taxon>Spirochaetota</taxon>
        <taxon>Spirochaetia</taxon>
        <taxon>Leptospirales</taxon>
        <taxon>Leptospiraceae</taxon>
        <taxon>Leptospira</taxon>
    </lineage>
</organism>
<dbReference type="InterPro" id="IPR002744">
    <property type="entry name" value="MIP18-like"/>
</dbReference>
<evidence type="ECO:0000256" key="7">
    <source>
        <dbReference type="ARBA" id="ARBA00023004"/>
    </source>
</evidence>
<comment type="subunit">
    <text evidence="9">Homodimer.</text>
</comment>